<sequence>MATLSDVDRSRCRSEPTSIGADIDPIRCRLRSLMGIGSMHKGTGKAPAGGNCWRGVEAVQDAIRSKPRLFNILGIDWRIGLVHASN</sequence>
<evidence type="ECO:0000313" key="1">
    <source>
        <dbReference type="EMBL" id="EMI53189.1"/>
    </source>
</evidence>
<evidence type="ECO:0000313" key="2">
    <source>
        <dbReference type="Proteomes" id="UP000011885"/>
    </source>
</evidence>
<keyword evidence="2" id="KW-1185">Reference proteome</keyword>
<dbReference type="Proteomes" id="UP000011885">
    <property type="component" value="Unassembled WGS sequence"/>
</dbReference>
<organism evidence="1 2">
    <name type="scientific">Rhodopirellula sallentina SM41</name>
    <dbReference type="NCBI Taxonomy" id="1263870"/>
    <lineage>
        <taxon>Bacteria</taxon>
        <taxon>Pseudomonadati</taxon>
        <taxon>Planctomycetota</taxon>
        <taxon>Planctomycetia</taxon>
        <taxon>Pirellulales</taxon>
        <taxon>Pirellulaceae</taxon>
        <taxon>Rhodopirellula</taxon>
    </lineage>
</organism>
<proteinExistence type="predicted"/>
<accession>M5TVW7</accession>
<reference evidence="1 2" key="1">
    <citation type="journal article" date="2013" name="Mar. Genomics">
        <title>Expression of sulfatases in Rhodopirellula baltica and the diversity of sulfatases in the genus Rhodopirellula.</title>
        <authorList>
            <person name="Wegner C.E."/>
            <person name="Richter-Heitmann T."/>
            <person name="Klindworth A."/>
            <person name="Klockow C."/>
            <person name="Richter M."/>
            <person name="Achstetter T."/>
            <person name="Glockner F.O."/>
            <person name="Harder J."/>
        </authorList>
    </citation>
    <scope>NUCLEOTIDE SEQUENCE [LARGE SCALE GENOMIC DNA]</scope>
    <source>
        <strain evidence="1 2">SM41</strain>
    </source>
</reference>
<comment type="caution">
    <text evidence="1">The sequence shown here is derived from an EMBL/GenBank/DDBJ whole genome shotgun (WGS) entry which is preliminary data.</text>
</comment>
<dbReference type="EMBL" id="ANOH01000370">
    <property type="protein sequence ID" value="EMI53189.1"/>
    <property type="molecule type" value="Genomic_DNA"/>
</dbReference>
<dbReference type="AlphaFoldDB" id="M5TVW7"/>
<name>M5TVW7_9BACT</name>
<gene>
    <name evidence="1" type="ORF">RSSM_05403</name>
</gene>
<protein>
    <submittedName>
        <fullName evidence="1">Uncharacterized protein</fullName>
    </submittedName>
</protein>
<dbReference type="PATRIC" id="fig|1263870.3.peg.5729"/>